<keyword evidence="8" id="KW-1185">Reference proteome</keyword>
<evidence type="ECO:0000313" key="8">
    <source>
        <dbReference type="Proteomes" id="UP001374535"/>
    </source>
</evidence>
<evidence type="ECO:0000313" key="7">
    <source>
        <dbReference type="EMBL" id="WVY93947.1"/>
    </source>
</evidence>
<dbReference type="EMBL" id="CP144691">
    <property type="protein sequence ID" value="WVY93947.1"/>
    <property type="molecule type" value="Genomic_DNA"/>
</dbReference>
<feature type="compositionally biased region" description="Polar residues" evidence="5">
    <location>
        <begin position="51"/>
        <end position="60"/>
    </location>
</feature>
<evidence type="ECO:0000256" key="4">
    <source>
        <dbReference type="PROSITE-ProRule" id="PRU00169"/>
    </source>
</evidence>
<evidence type="ECO:0000256" key="1">
    <source>
        <dbReference type="ARBA" id="ARBA00023012"/>
    </source>
</evidence>
<dbReference type="InterPro" id="IPR001789">
    <property type="entry name" value="Sig_transdc_resp-reg_receiver"/>
</dbReference>
<dbReference type="PROSITE" id="PS50110">
    <property type="entry name" value="RESPONSE_REGULATORY"/>
    <property type="match status" value="1"/>
</dbReference>
<dbReference type="GO" id="GO:0000160">
    <property type="term" value="P:phosphorelay signal transduction system"/>
    <property type="evidence" value="ECO:0007669"/>
    <property type="project" value="UniProtKB-KW"/>
</dbReference>
<dbReference type="Gene3D" id="3.40.50.2300">
    <property type="match status" value="1"/>
</dbReference>
<evidence type="ECO:0000256" key="3">
    <source>
        <dbReference type="ARBA" id="ARBA00023163"/>
    </source>
</evidence>
<reference evidence="7 8" key="1">
    <citation type="journal article" date="2023" name="Life. Sci Alliance">
        <title>Evolutionary insights into 3D genome organization and epigenetic landscape of Vigna mungo.</title>
        <authorList>
            <person name="Junaid A."/>
            <person name="Singh B."/>
            <person name="Bhatia S."/>
        </authorList>
    </citation>
    <scope>NUCLEOTIDE SEQUENCE [LARGE SCALE GENOMIC DNA]</scope>
    <source>
        <strain evidence="7">Urdbean</strain>
    </source>
</reference>
<accession>A0AAQ3MML8</accession>
<keyword evidence="3" id="KW-0804">Transcription</keyword>
<keyword evidence="2" id="KW-0805">Transcription regulation</keyword>
<feature type="region of interest" description="Disordered" evidence="5">
    <location>
        <begin position="47"/>
        <end position="74"/>
    </location>
</feature>
<protein>
    <recommendedName>
        <fullName evidence="6">Response regulatory domain-containing protein</fullName>
    </recommendedName>
</protein>
<name>A0AAQ3MML8_VIGMU</name>
<dbReference type="PANTHER" id="PTHR43874:SF67">
    <property type="entry name" value="TWO-COMPONENT RESPONSE REGULATOR ARR2"/>
    <property type="match status" value="1"/>
</dbReference>
<keyword evidence="1" id="KW-0902">Two-component regulatory system</keyword>
<proteinExistence type="predicted"/>
<dbReference type="Proteomes" id="UP001374535">
    <property type="component" value="Chromosome 10"/>
</dbReference>
<dbReference type="PANTHER" id="PTHR43874">
    <property type="entry name" value="TWO-COMPONENT RESPONSE REGULATOR"/>
    <property type="match status" value="1"/>
</dbReference>
<evidence type="ECO:0000256" key="5">
    <source>
        <dbReference type="SAM" id="MobiDB-lite"/>
    </source>
</evidence>
<organism evidence="7 8">
    <name type="scientific">Vigna mungo</name>
    <name type="common">Black gram</name>
    <name type="synonym">Phaseolus mungo</name>
    <dbReference type="NCBI Taxonomy" id="3915"/>
    <lineage>
        <taxon>Eukaryota</taxon>
        <taxon>Viridiplantae</taxon>
        <taxon>Streptophyta</taxon>
        <taxon>Embryophyta</taxon>
        <taxon>Tracheophyta</taxon>
        <taxon>Spermatophyta</taxon>
        <taxon>Magnoliopsida</taxon>
        <taxon>eudicotyledons</taxon>
        <taxon>Gunneridae</taxon>
        <taxon>Pentapetalae</taxon>
        <taxon>rosids</taxon>
        <taxon>fabids</taxon>
        <taxon>Fabales</taxon>
        <taxon>Fabaceae</taxon>
        <taxon>Papilionoideae</taxon>
        <taxon>50 kb inversion clade</taxon>
        <taxon>NPAAA clade</taxon>
        <taxon>indigoferoid/millettioid clade</taxon>
        <taxon>Phaseoleae</taxon>
        <taxon>Vigna</taxon>
    </lineage>
</organism>
<evidence type="ECO:0000259" key="6">
    <source>
        <dbReference type="PROSITE" id="PS50110"/>
    </source>
</evidence>
<comment type="caution">
    <text evidence="4">Lacks conserved residue(s) required for the propagation of feature annotation.</text>
</comment>
<dbReference type="AlphaFoldDB" id="A0AAQ3MML8"/>
<gene>
    <name evidence="7" type="ORF">V8G54_033035</name>
</gene>
<sequence>MFANDGKSVVMKGVTHDACDHLIKPVRIEALKNIWQHVIRKRKNWLKDAEQSGSLESRSVTRSRRQHRMSLGSSSATVKPLLSWLLFERERETPFSSVTLSCQGLNDKV</sequence>
<dbReference type="InterPro" id="IPR011006">
    <property type="entry name" value="CheY-like_superfamily"/>
</dbReference>
<feature type="domain" description="Response regulatory" evidence="6">
    <location>
        <begin position="1"/>
        <end position="39"/>
    </location>
</feature>
<dbReference type="GO" id="GO:0009736">
    <property type="term" value="P:cytokinin-activated signaling pathway"/>
    <property type="evidence" value="ECO:0007669"/>
    <property type="project" value="InterPro"/>
</dbReference>
<evidence type="ECO:0000256" key="2">
    <source>
        <dbReference type="ARBA" id="ARBA00023015"/>
    </source>
</evidence>
<dbReference type="SUPFAM" id="SSF52172">
    <property type="entry name" value="CheY-like"/>
    <property type="match status" value="1"/>
</dbReference>
<dbReference type="InterPro" id="IPR045279">
    <property type="entry name" value="ARR-like"/>
</dbReference>